<comment type="cofactor">
    <cofactor evidence="12 13 14">
        <name>Zn(2+)</name>
        <dbReference type="ChEBI" id="CHEBI:29105"/>
    </cofactor>
    <text evidence="12 13 14">Binds 1 zinc ion per monomer.</text>
</comment>
<evidence type="ECO:0000313" key="19">
    <source>
        <dbReference type="EMBL" id="MCA6077184.1"/>
    </source>
</evidence>
<dbReference type="FunFam" id="3.90.580.10:FF:000001">
    <property type="entry name" value="DNA primase"/>
    <property type="match status" value="1"/>
</dbReference>
<keyword evidence="8 12" id="KW-0862">Zinc</keyword>
<keyword evidence="3 12" id="KW-0808">Transferase</keyword>
<dbReference type="EMBL" id="JAIXNE010000004">
    <property type="protein sequence ID" value="MCA6077184.1"/>
    <property type="molecule type" value="Genomic_DNA"/>
</dbReference>
<dbReference type="GO" id="GO:0000428">
    <property type="term" value="C:DNA-directed RNA polymerase complex"/>
    <property type="evidence" value="ECO:0007669"/>
    <property type="project" value="UniProtKB-KW"/>
</dbReference>
<keyword evidence="20" id="KW-1185">Reference proteome</keyword>
<reference evidence="17" key="1">
    <citation type="submission" date="2021-09" db="EMBL/GenBank/DDBJ databases">
        <title>Fulvivirga sp. isolated from coastal sediment.</title>
        <authorList>
            <person name="Yu H."/>
        </authorList>
    </citation>
    <scope>NUCLEOTIDE SEQUENCE</scope>
    <source>
        <strain evidence="17">1062</strain>
    </source>
</reference>
<dbReference type="SMART" id="SM00400">
    <property type="entry name" value="ZnF_CHCC"/>
    <property type="match status" value="1"/>
</dbReference>
<comment type="similarity">
    <text evidence="12 13">Belongs to the DnaG primase family.</text>
</comment>
<dbReference type="InterPro" id="IPR030846">
    <property type="entry name" value="DnaG_bac"/>
</dbReference>
<evidence type="ECO:0000256" key="8">
    <source>
        <dbReference type="ARBA" id="ARBA00022833"/>
    </source>
</evidence>
<dbReference type="Gene3D" id="3.90.980.10">
    <property type="entry name" value="DNA primase, catalytic core, N-terminal domain"/>
    <property type="match status" value="1"/>
</dbReference>
<dbReference type="AlphaFoldDB" id="A0A9X1HR81"/>
<evidence type="ECO:0000256" key="13">
    <source>
        <dbReference type="PIRNR" id="PIRNR002811"/>
    </source>
</evidence>
<dbReference type="InterPro" id="IPR013264">
    <property type="entry name" value="DNAG_N"/>
</dbReference>
<dbReference type="Gene3D" id="3.90.580.10">
    <property type="entry name" value="Zinc finger, CHC2-type domain"/>
    <property type="match status" value="1"/>
</dbReference>
<evidence type="ECO:0000313" key="20">
    <source>
        <dbReference type="Proteomes" id="UP001139409"/>
    </source>
</evidence>
<sequence length="639" mass="73518">MISKATIQEVQDRMDIVDIVSDFVTLKRKGSGKYLWANCPFHDEKTPSFSVTPDRGIYKCFGCGKSGDSINFMMEHDGLSYVEAIRYLAGKYGIEIQETTMSDKDQELQNEKESLYIVLDYAADFFRRNLSDTDEGRSIAGSYFRERGINSQSIEKFQLGYSLEKWTALFEDATARAYKEELLEKAGLIVRKSEDKVYDRFRGRVIFPIHNVSGRVIAFGARTLRKDDKPKYLNSPESDVYHKSKVLYGIFQAKNHIRQQDKCYLVEGYTDVISMHEADLPNVVASSGTALTTDQIKLISRFTKNITVLYDGDPAGIKASLRGIDMILESGMNVRTVVFPEGHDPDSYSRELGTSGFQKYLAEHEQDFISFKAALYASEAARDPIKRAESIKEILYSISKIPDGLKRAVYVKDTSRMLEMEESVLWSELNKLMIKEQRSQRKPDMPEPPLPDYSQEPVTEEQPAAHEELIALHEREFIRLLIKFGSHPDDEEQPMHEVARQELEDVEFITPIYREIFTMYTKRVQAGEAVDADYFIRNGSEEVKKIVVDLISDRHEVSSLWFERFKIYVPSEEDLVGRMFFTNMARLKRSIIQKLIDEHKEKLKNATDPDEIDELLHIQQELKRTEKQLADVLGIVIPK</sequence>
<name>A0A9X1HR81_9BACT</name>
<evidence type="ECO:0000256" key="10">
    <source>
        <dbReference type="ARBA" id="ARBA00023125"/>
    </source>
</evidence>
<dbReference type="InterPro" id="IPR037068">
    <property type="entry name" value="DNA_primase_core_N_sf"/>
</dbReference>
<evidence type="ECO:0000256" key="5">
    <source>
        <dbReference type="ARBA" id="ARBA00022705"/>
    </source>
</evidence>
<feature type="domain" description="Toprim" evidence="16">
    <location>
        <begin position="261"/>
        <end position="342"/>
    </location>
</feature>
<gene>
    <name evidence="12 17" type="primary">dnaG</name>
    <name evidence="17" type="ORF">LDX50_08360</name>
    <name evidence="18" type="ORF">LDX50_14330</name>
    <name evidence="19" type="ORF">LDX50_20050</name>
</gene>
<comment type="catalytic activity">
    <reaction evidence="12">
        <text>ssDNA + n NTP = ssDNA/pppN(pN)n-1 hybrid + (n-1) diphosphate.</text>
        <dbReference type="EC" id="2.7.7.101"/>
    </reaction>
</comment>
<evidence type="ECO:0000256" key="15">
    <source>
        <dbReference type="SAM" id="MobiDB-lite"/>
    </source>
</evidence>
<dbReference type="InterPro" id="IPR034151">
    <property type="entry name" value="TOPRIM_DnaG_bac"/>
</dbReference>
<dbReference type="NCBIfam" id="TIGR01391">
    <property type="entry name" value="dnaG"/>
    <property type="match status" value="1"/>
</dbReference>
<evidence type="ECO:0000256" key="4">
    <source>
        <dbReference type="ARBA" id="ARBA00022695"/>
    </source>
</evidence>
<dbReference type="EC" id="2.7.7.101" evidence="12"/>
<evidence type="ECO:0000256" key="11">
    <source>
        <dbReference type="ARBA" id="ARBA00023163"/>
    </source>
</evidence>
<accession>A0A9X1HR81</accession>
<evidence type="ECO:0000256" key="14">
    <source>
        <dbReference type="PIRSR" id="PIRSR002811-1"/>
    </source>
</evidence>
<dbReference type="GO" id="GO:0003677">
    <property type="term" value="F:DNA binding"/>
    <property type="evidence" value="ECO:0007669"/>
    <property type="project" value="UniProtKB-KW"/>
</dbReference>
<dbReference type="RefSeq" id="WP_225697989.1">
    <property type="nucleotide sequence ID" value="NZ_JAIXNE010000002.1"/>
</dbReference>
<keyword evidence="11 12" id="KW-0804">Transcription</keyword>
<dbReference type="Pfam" id="PF08275">
    <property type="entry name" value="DNAG_N"/>
    <property type="match status" value="1"/>
</dbReference>
<evidence type="ECO:0000256" key="6">
    <source>
        <dbReference type="ARBA" id="ARBA00022723"/>
    </source>
</evidence>
<dbReference type="InterPro" id="IPR006295">
    <property type="entry name" value="DNA_primase_DnaG"/>
</dbReference>
<dbReference type="EMBL" id="JAIXNE010000002">
    <property type="protein sequence ID" value="MCA6074879.1"/>
    <property type="molecule type" value="Genomic_DNA"/>
</dbReference>
<dbReference type="Proteomes" id="UP001139409">
    <property type="component" value="Unassembled WGS sequence"/>
</dbReference>
<comment type="caution">
    <text evidence="17">The sequence shown here is derived from an EMBL/GenBank/DDBJ whole genome shotgun (WGS) entry which is preliminary data.</text>
</comment>
<dbReference type="GO" id="GO:0005737">
    <property type="term" value="C:cytoplasm"/>
    <property type="evidence" value="ECO:0007669"/>
    <property type="project" value="TreeGrafter"/>
</dbReference>
<organism evidence="17 20">
    <name type="scientific">Fulvivirga sedimenti</name>
    <dbReference type="NCBI Taxonomy" id="2879465"/>
    <lineage>
        <taxon>Bacteria</taxon>
        <taxon>Pseudomonadati</taxon>
        <taxon>Bacteroidota</taxon>
        <taxon>Cytophagia</taxon>
        <taxon>Cytophagales</taxon>
        <taxon>Fulvivirgaceae</taxon>
        <taxon>Fulvivirga</taxon>
    </lineage>
</organism>
<evidence type="ECO:0000256" key="12">
    <source>
        <dbReference type="HAMAP-Rule" id="MF_00974"/>
    </source>
</evidence>
<dbReference type="HAMAP" id="MF_00974">
    <property type="entry name" value="DNA_primase_DnaG"/>
    <property type="match status" value="1"/>
</dbReference>
<keyword evidence="9" id="KW-0460">Magnesium</keyword>
<evidence type="ECO:0000256" key="3">
    <source>
        <dbReference type="ARBA" id="ARBA00022679"/>
    </source>
</evidence>
<dbReference type="Pfam" id="PF01807">
    <property type="entry name" value="Zn_ribbon_DnaG"/>
    <property type="match status" value="1"/>
</dbReference>
<dbReference type="Gene3D" id="3.40.1360.10">
    <property type="match status" value="1"/>
</dbReference>
<keyword evidence="2 12" id="KW-0639">Primosome</keyword>
<dbReference type="CDD" id="cd03364">
    <property type="entry name" value="TOPRIM_DnaG_primases"/>
    <property type="match status" value="1"/>
</dbReference>
<feature type="zinc finger region" description="CHC2-type" evidence="12 14">
    <location>
        <begin position="39"/>
        <end position="63"/>
    </location>
</feature>
<keyword evidence="7 12" id="KW-0863">Zinc-finger</keyword>
<comment type="subunit">
    <text evidence="12">Monomer. Interacts with DnaB.</text>
</comment>
<keyword evidence="1 12" id="KW-0240">DNA-directed RNA polymerase</keyword>
<dbReference type="EMBL" id="JAIXNE010000003">
    <property type="protein sequence ID" value="MCA6076056.1"/>
    <property type="molecule type" value="Genomic_DNA"/>
</dbReference>
<dbReference type="SMART" id="SM00493">
    <property type="entry name" value="TOPRIM"/>
    <property type="match status" value="1"/>
</dbReference>
<comment type="function">
    <text evidence="12 13">RNA polymerase that catalyzes the synthesis of short RNA molecules used as primers for DNA polymerase during DNA replication.</text>
</comment>
<evidence type="ECO:0000256" key="1">
    <source>
        <dbReference type="ARBA" id="ARBA00022478"/>
    </source>
</evidence>
<keyword evidence="4 12" id="KW-0548">Nucleotidyltransferase</keyword>
<evidence type="ECO:0000313" key="18">
    <source>
        <dbReference type="EMBL" id="MCA6076056.1"/>
    </source>
</evidence>
<dbReference type="InterPro" id="IPR036977">
    <property type="entry name" value="DNA_primase_Znf_CHC2"/>
</dbReference>
<dbReference type="GO" id="GO:0006269">
    <property type="term" value="P:DNA replication, synthesis of primer"/>
    <property type="evidence" value="ECO:0007669"/>
    <property type="project" value="UniProtKB-UniRule"/>
</dbReference>
<evidence type="ECO:0000256" key="9">
    <source>
        <dbReference type="ARBA" id="ARBA00022842"/>
    </source>
</evidence>
<dbReference type="GO" id="GO:0008270">
    <property type="term" value="F:zinc ion binding"/>
    <property type="evidence" value="ECO:0007669"/>
    <property type="project" value="UniProtKB-UniRule"/>
</dbReference>
<evidence type="ECO:0000256" key="2">
    <source>
        <dbReference type="ARBA" id="ARBA00022515"/>
    </source>
</evidence>
<keyword evidence="6 12" id="KW-0479">Metal-binding</keyword>
<dbReference type="Pfam" id="PF13155">
    <property type="entry name" value="Toprim_2"/>
    <property type="match status" value="1"/>
</dbReference>
<dbReference type="SUPFAM" id="SSF57783">
    <property type="entry name" value="Zinc beta-ribbon"/>
    <property type="match status" value="1"/>
</dbReference>
<dbReference type="PANTHER" id="PTHR30313">
    <property type="entry name" value="DNA PRIMASE"/>
    <property type="match status" value="1"/>
</dbReference>
<evidence type="ECO:0000313" key="17">
    <source>
        <dbReference type="EMBL" id="MCA6074879.1"/>
    </source>
</evidence>
<dbReference type="PIRSF" id="PIRSF002811">
    <property type="entry name" value="DnaG"/>
    <property type="match status" value="1"/>
</dbReference>
<proteinExistence type="inferred from homology"/>
<evidence type="ECO:0000259" key="16">
    <source>
        <dbReference type="PROSITE" id="PS50880"/>
    </source>
</evidence>
<evidence type="ECO:0000256" key="7">
    <source>
        <dbReference type="ARBA" id="ARBA00022771"/>
    </source>
</evidence>
<protein>
    <recommendedName>
        <fullName evidence="12 13">DNA primase</fullName>
        <ecNumber evidence="12">2.7.7.101</ecNumber>
    </recommendedName>
</protein>
<keyword evidence="10 12" id="KW-0238">DNA-binding</keyword>
<dbReference type="SUPFAM" id="SSF56731">
    <property type="entry name" value="DNA primase core"/>
    <property type="match status" value="1"/>
</dbReference>
<dbReference type="InterPro" id="IPR006171">
    <property type="entry name" value="TOPRIM_dom"/>
</dbReference>
<dbReference type="InterPro" id="IPR002694">
    <property type="entry name" value="Znf_CHC2"/>
</dbReference>
<comment type="domain">
    <text evidence="12">Contains an N-terminal zinc-binding domain, a central core domain that contains the primase activity, and a C-terminal DnaB-binding domain.</text>
</comment>
<dbReference type="PROSITE" id="PS50880">
    <property type="entry name" value="TOPRIM"/>
    <property type="match status" value="1"/>
</dbReference>
<keyword evidence="5 12" id="KW-0235">DNA replication</keyword>
<dbReference type="GO" id="GO:0003899">
    <property type="term" value="F:DNA-directed RNA polymerase activity"/>
    <property type="evidence" value="ECO:0007669"/>
    <property type="project" value="UniProtKB-UniRule"/>
</dbReference>
<dbReference type="InterPro" id="IPR050219">
    <property type="entry name" value="DnaG_primase"/>
</dbReference>
<feature type="region of interest" description="Disordered" evidence="15">
    <location>
        <begin position="437"/>
        <end position="460"/>
    </location>
</feature>
<dbReference type="GO" id="GO:1990077">
    <property type="term" value="C:primosome complex"/>
    <property type="evidence" value="ECO:0007669"/>
    <property type="project" value="UniProtKB-KW"/>
</dbReference>
<dbReference type="PANTHER" id="PTHR30313:SF2">
    <property type="entry name" value="DNA PRIMASE"/>
    <property type="match status" value="1"/>
</dbReference>